<dbReference type="AlphaFoldDB" id="A0A5B7JSD9"/>
<evidence type="ECO:0000313" key="2">
    <source>
        <dbReference type="Proteomes" id="UP000324222"/>
    </source>
</evidence>
<evidence type="ECO:0000313" key="1">
    <source>
        <dbReference type="EMBL" id="MPC99022.1"/>
    </source>
</evidence>
<organism evidence="1 2">
    <name type="scientific">Portunus trituberculatus</name>
    <name type="common">Swimming crab</name>
    <name type="synonym">Neptunus trituberculatus</name>
    <dbReference type="NCBI Taxonomy" id="210409"/>
    <lineage>
        <taxon>Eukaryota</taxon>
        <taxon>Metazoa</taxon>
        <taxon>Ecdysozoa</taxon>
        <taxon>Arthropoda</taxon>
        <taxon>Crustacea</taxon>
        <taxon>Multicrustacea</taxon>
        <taxon>Malacostraca</taxon>
        <taxon>Eumalacostraca</taxon>
        <taxon>Eucarida</taxon>
        <taxon>Decapoda</taxon>
        <taxon>Pleocyemata</taxon>
        <taxon>Brachyura</taxon>
        <taxon>Eubrachyura</taxon>
        <taxon>Portunoidea</taxon>
        <taxon>Portunidae</taxon>
        <taxon>Portuninae</taxon>
        <taxon>Portunus</taxon>
    </lineage>
</organism>
<dbReference type="Proteomes" id="UP000324222">
    <property type="component" value="Unassembled WGS sequence"/>
</dbReference>
<name>A0A5B7JSD9_PORTR</name>
<dbReference type="EMBL" id="VSRR010116629">
    <property type="protein sequence ID" value="MPC99022.1"/>
    <property type="molecule type" value="Genomic_DNA"/>
</dbReference>
<protein>
    <submittedName>
        <fullName evidence="1">Uncharacterized protein</fullName>
    </submittedName>
</protein>
<reference evidence="1 2" key="1">
    <citation type="submission" date="2019-05" db="EMBL/GenBank/DDBJ databases">
        <title>Another draft genome of Portunus trituberculatus and its Hox gene families provides insights of decapod evolution.</title>
        <authorList>
            <person name="Jeong J.-H."/>
            <person name="Song I."/>
            <person name="Kim S."/>
            <person name="Choi T."/>
            <person name="Kim D."/>
            <person name="Ryu S."/>
            <person name="Kim W."/>
        </authorList>
    </citation>
    <scope>NUCLEOTIDE SEQUENCE [LARGE SCALE GENOMIC DNA]</scope>
    <source>
        <tissue evidence="1">Muscle</tissue>
    </source>
</reference>
<comment type="caution">
    <text evidence="1">The sequence shown here is derived from an EMBL/GenBank/DDBJ whole genome shotgun (WGS) entry which is preliminary data.</text>
</comment>
<sequence>MTARCWRRWAESSSSPSTTGLVFWVGESVLSTFIISLHISLQ</sequence>
<proteinExistence type="predicted"/>
<accession>A0A5B7JSD9</accession>
<keyword evidence="2" id="KW-1185">Reference proteome</keyword>
<gene>
    <name evidence="1" type="ORF">E2C01_094416</name>
</gene>